<keyword evidence="3" id="KW-1185">Reference proteome</keyword>
<dbReference type="AlphaFoldDB" id="A0A485L175"/>
<gene>
    <name evidence="2" type="primary">Aste57867_14518</name>
    <name evidence="1" type="ORF">As57867_014464</name>
    <name evidence="2" type="ORF">ASTE57867_14518</name>
</gene>
<accession>A0A485L175</accession>
<name>A0A485L175_9STRA</name>
<dbReference type="EMBL" id="VJMH01005545">
    <property type="protein sequence ID" value="KAF0694622.1"/>
    <property type="molecule type" value="Genomic_DNA"/>
</dbReference>
<dbReference type="Proteomes" id="UP000332933">
    <property type="component" value="Unassembled WGS sequence"/>
</dbReference>
<reference evidence="1" key="2">
    <citation type="submission" date="2019-06" db="EMBL/GenBank/DDBJ databases">
        <title>Genomics analysis of Aphanomyces spp. identifies a new class of oomycete effector associated with host adaptation.</title>
        <authorList>
            <person name="Gaulin E."/>
        </authorList>
    </citation>
    <scope>NUCLEOTIDE SEQUENCE</scope>
    <source>
        <strain evidence="1">CBS 578.67</strain>
    </source>
</reference>
<protein>
    <submittedName>
        <fullName evidence="2">Aste57867_14518 protein</fullName>
    </submittedName>
</protein>
<sequence length="297" mass="31671">MASAGDGMMMLATDRDKNDASGGGASGLAGAIRGTLRGMFPGLTFHRPMFRPPRVPIKERTAVLHGVIEVAHEQVVHTKMSAKEKEGFFRKKMAQAPTLLRTGALGVSFSSAQLMLTCLSLAGFMTWTTFDIATQVLSSKTESQTVGTKVGISLVAGGCAGALHGFLWGKSEKLVSRFAPPCLPSHTRGMVISHGSSHLAMFASYEGTKAYLVDACEWDPTMAIVVAGSVSGVVVDIVSHFAAPFEHFSFGVAVRQLKHVRMPTVSEMGKSAFATLLGWIAYENAREQMEAESATLD</sequence>
<evidence type="ECO:0000313" key="2">
    <source>
        <dbReference type="EMBL" id="VFT91340.1"/>
    </source>
</evidence>
<evidence type="ECO:0000313" key="1">
    <source>
        <dbReference type="EMBL" id="KAF0694622.1"/>
    </source>
</evidence>
<proteinExistence type="predicted"/>
<reference evidence="2 3" key="1">
    <citation type="submission" date="2019-03" db="EMBL/GenBank/DDBJ databases">
        <authorList>
            <person name="Gaulin E."/>
            <person name="Dumas B."/>
        </authorList>
    </citation>
    <scope>NUCLEOTIDE SEQUENCE [LARGE SCALE GENOMIC DNA]</scope>
    <source>
        <strain evidence="2">CBS 568.67</strain>
    </source>
</reference>
<organism evidence="2 3">
    <name type="scientific">Aphanomyces stellatus</name>
    <dbReference type="NCBI Taxonomy" id="120398"/>
    <lineage>
        <taxon>Eukaryota</taxon>
        <taxon>Sar</taxon>
        <taxon>Stramenopiles</taxon>
        <taxon>Oomycota</taxon>
        <taxon>Saprolegniomycetes</taxon>
        <taxon>Saprolegniales</taxon>
        <taxon>Verrucalvaceae</taxon>
        <taxon>Aphanomyces</taxon>
    </lineage>
</organism>
<dbReference type="OrthoDB" id="78243at2759"/>
<evidence type="ECO:0000313" key="3">
    <source>
        <dbReference type="Proteomes" id="UP000332933"/>
    </source>
</evidence>
<dbReference type="EMBL" id="CAADRA010005566">
    <property type="protein sequence ID" value="VFT91340.1"/>
    <property type="molecule type" value="Genomic_DNA"/>
</dbReference>